<sequence>MRMSNNPGLWKALHGLNIKSLTLSCCMERLYVNHVELLSQTLSSLKQLESLSIDMSGLDKRLQVNHVESLSQTLSSLKQLETLSIDIYNSPFLCEALHGLNIKCLTLSGGMDDFEVNHAEPLSQTLSSLKQLESLSIDMYISPIPWKALHGLNIKSLTLSCWMYDSEVNHVQLSQTLSSLKQLESLSIDMCISPFLWKALRGLNIKSLTLSGWNERLKLYHVESLSKTLLSLKQLKTLTICVFNYIDIHTDFRKLAETLSACDQKIEGRLEFGCSFRYSFSNNFVFKPVPVEEYMANRQELEALKNVAVKRFRIFNRIKPKSRTGDAASNWSVRGIRNAEDDHEDFRKLAETLSACYQKLRENWNSAVHSDIRFQIISFLNQSQWRNAWPSDRNRRR</sequence>
<organism evidence="1 2">
    <name type="scientific">Dreissena polymorpha</name>
    <name type="common">Zebra mussel</name>
    <name type="synonym">Mytilus polymorpha</name>
    <dbReference type="NCBI Taxonomy" id="45954"/>
    <lineage>
        <taxon>Eukaryota</taxon>
        <taxon>Metazoa</taxon>
        <taxon>Spiralia</taxon>
        <taxon>Lophotrochozoa</taxon>
        <taxon>Mollusca</taxon>
        <taxon>Bivalvia</taxon>
        <taxon>Autobranchia</taxon>
        <taxon>Heteroconchia</taxon>
        <taxon>Euheterodonta</taxon>
        <taxon>Imparidentia</taxon>
        <taxon>Neoheterodontei</taxon>
        <taxon>Myida</taxon>
        <taxon>Dreissenoidea</taxon>
        <taxon>Dreissenidae</taxon>
        <taxon>Dreissena</taxon>
    </lineage>
</organism>
<name>A0A9D4JGE8_DREPO</name>
<protein>
    <submittedName>
        <fullName evidence="1">Uncharacterized protein</fullName>
    </submittedName>
</protein>
<proteinExistence type="predicted"/>
<accession>A0A9D4JGE8</accession>
<comment type="caution">
    <text evidence="1">The sequence shown here is derived from an EMBL/GenBank/DDBJ whole genome shotgun (WGS) entry which is preliminary data.</text>
</comment>
<dbReference type="AlphaFoldDB" id="A0A9D4JGE8"/>
<dbReference type="Gene3D" id="3.80.10.10">
    <property type="entry name" value="Ribonuclease Inhibitor"/>
    <property type="match status" value="1"/>
</dbReference>
<reference evidence="1" key="1">
    <citation type="journal article" date="2019" name="bioRxiv">
        <title>The Genome of the Zebra Mussel, Dreissena polymorpha: A Resource for Invasive Species Research.</title>
        <authorList>
            <person name="McCartney M.A."/>
            <person name="Auch B."/>
            <person name="Kono T."/>
            <person name="Mallez S."/>
            <person name="Zhang Y."/>
            <person name="Obille A."/>
            <person name="Becker A."/>
            <person name="Abrahante J.E."/>
            <person name="Garbe J."/>
            <person name="Badalamenti J.P."/>
            <person name="Herman A."/>
            <person name="Mangelson H."/>
            <person name="Liachko I."/>
            <person name="Sullivan S."/>
            <person name="Sone E.D."/>
            <person name="Koren S."/>
            <person name="Silverstein K.A.T."/>
            <person name="Beckman K.B."/>
            <person name="Gohl D.M."/>
        </authorList>
    </citation>
    <scope>NUCLEOTIDE SEQUENCE</scope>
    <source>
        <strain evidence="1">Duluth1</strain>
        <tissue evidence="1">Whole animal</tissue>
    </source>
</reference>
<evidence type="ECO:0000313" key="2">
    <source>
        <dbReference type="Proteomes" id="UP000828390"/>
    </source>
</evidence>
<dbReference type="EMBL" id="JAIWYP010000006">
    <property type="protein sequence ID" value="KAH3811731.1"/>
    <property type="molecule type" value="Genomic_DNA"/>
</dbReference>
<dbReference type="SUPFAM" id="SSF52047">
    <property type="entry name" value="RNI-like"/>
    <property type="match status" value="1"/>
</dbReference>
<dbReference type="Proteomes" id="UP000828390">
    <property type="component" value="Unassembled WGS sequence"/>
</dbReference>
<dbReference type="InterPro" id="IPR032675">
    <property type="entry name" value="LRR_dom_sf"/>
</dbReference>
<keyword evidence="2" id="KW-1185">Reference proteome</keyword>
<reference evidence="1" key="2">
    <citation type="submission" date="2020-11" db="EMBL/GenBank/DDBJ databases">
        <authorList>
            <person name="McCartney M.A."/>
            <person name="Auch B."/>
            <person name="Kono T."/>
            <person name="Mallez S."/>
            <person name="Becker A."/>
            <person name="Gohl D.M."/>
            <person name="Silverstein K.A.T."/>
            <person name="Koren S."/>
            <person name="Bechman K.B."/>
            <person name="Herman A."/>
            <person name="Abrahante J.E."/>
            <person name="Garbe J."/>
        </authorList>
    </citation>
    <scope>NUCLEOTIDE SEQUENCE</scope>
    <source>
        <strain evidence="1">Duluth1</strain>
        <tissue evidence="1">Whole animal</tissue>
    </source>
</reference>
<evidence type="ECO:0000313" key="1">
    <source>
        <dbReference type="EMBL" id="KAH3811731.1"/>
    </source>
</evidence>
<gene>
    <name evidence="1" type="ORF">DPMN_140146</name>
</gene>